<dbReference type="PANTHER" id="PTHR42749:SF1">
    <property type="entry name" value="CELL SHAPE-DETERMINING PROTEIN MREB"/>
    <property type="match status" value="1"/>
</dbReference>
<keyword evidence="8" id="KW-1185">Reference proteome</keyword>
<feature type="binding site" evidence="6">
    <location>
        <begin position="287"/>
        <end position="290"/>
    </location>
    <ligand>
        <name>ATP</name>
        <dbReference type="ChEBI" id="CHEBI:30616"/>
    </ligand>
</feature>
<dbReference type="Gene3D" id="3.30.420.40">
    <property type="match status" value="3"/>
</dbReference>
<comment type="subcellular location">
    <subcellularLocation>
        <location evidence="6">Cytoplasm</location>
    </subcellularLocation>
    <text evidence="6">Membrane-associated.</text>
</comment>
<evidence type="ECO:0000313" key="7">
    <source>
        <dbReference type="EMBL" id="WAH35252.1"/>
    </source>
</evidence>
<dbReference type="HAMAP" id="MF_02207">
    <property type="entry name" value="MreB"/>
    <property type="match status" value="1"/>
</dbReference>
<keyword evidence="4 6" id="KW-0133">Cell shape</keyword>
<dbReference type="Proteomes" id="UP001164803">
    <property type="component" value="Chromosome"/>
</dbReference>
<reference evidence="7" key="1">
    <citation type="submission" date="2022-08" db="EMBL/GenBank/DDBJ databases">
        <title>Alicyclobacillus dauci DSM2870, complete genome.</title>
        <authorList>
            <person name="Wang Q."/>
            <person name="Cai R."/>
            <person name="Wang Z."/>
        </authorList>
    </citation>
    <scope>NUCLEOTIDE SEQUENCE</scope>
    <source>
        <strain evidence="7">DSM 28700</strain>
    </source>
</reference>
<comment type="similarity">
    <text evidence="5 6">Belongs to the FtsA/MreB family.</text>
</comment>
<dbReference type="CDD" id="cd10225">
    <property type="entry name" value="ASKHA_NBD_MreB-like"/>
    <property type="match status" value="1"/>
</dbReference>
<dbReference type="InterPro" id="IPR056546">
    <property type="entry name" value="MreB_MamK-like"/>
</dbReference>
<proteinExistence type="inferred from homology"/>
<evidence type="ECO:0000313" key="8">
    <source>
        <dbReference type="Proteomes" id="UP001164803"/>
    </source>
</evidence>
<name>A0ABY6YXI8_9BACL</name>
<evidence type="ECO:0000256" key="6">
    <source>
        <dbReference type="HAMAP-Rule" id="MF_02207"/>
    </source>
</evidence>
<dbReference type="PANTHER" id="PTHR42749">
    <property type="entry name" value="CELL SHAPE-DETERMINING PROTEIN MREB"/>
    <property type="match status" value="1"/>
</dbReference>
<accession>A0ABY6YXI8</accession>
<keyword evidence="1 6" id="KW-0963">Cytoplasm</keyword>
<comment type="caution">
    <text evidence="6">Lacks conserved residue(s) required for the propagation of feature annotation.</text>
</comment>
<protein>
    <recommendedName>
        <fullName evidence="6">Cell shape-determining protein MreB</fullName>
    </recommendedName>
</protein>
<dbReference type="SUPFAM" id="SSF53067">
    <property type="entry name" value="Actin-like ATPase domain"/>
    <property type="match status" value="2"/>
</dbReference>
<organism evidence="7 8">
    <name type="scientific">Alicyclobacillus dauci</name>
    <dbReference type="NCBI Taxonomy" id="1475485"/>
    <lineage>
        <taxon>Bacteria</taxon>
        <taxon>Bacillati</taxon>
        <taxon>Bacillota</taxon>
        <taxon>Bacilli</taxon>
        <taxon>Bacillales</taxon>
        <taxon>Alicyclobacillaceae</taxon>
        <taxon>Alicyclobacillus</taxon>
    </lineage>
</organism>
<dbReference type="PRINTS" id="PR01652">
    <property type="entry name" value="SHAPEPROTEIN"/>
</dbReference>
<dbReference type="InterPro" id="IPR004753">
    <property type="entry name" value="MreB"/>
</dbReference>
<evidence type="ECO:0000256" key="5">
    <source>
        <dbReference type="ARBA" id="ARBA00023458"/>
    </source>
</evidence>
<evidence type="ECO:0000256" key="4">
    <source>
        <dbReference type="ARBA" id="ARBA00022960"/>
    </source>
</evidence>
<evidence type="ECO:0000256" key="1">
    <source>
        <dbReference type="ARBA" id="ARBA00022490"/>
    </source>
</evidence>
<dbReference type="InterPro" id="IPR043129">
    <property type="entry name" value="ATPase_NBD"/>
</dbReference>
<dbReference type="NCBIfam" id="NF010539">
    <property type="entry name" value="PRK13927.1"/>
    <property type="match status" value="1"/>
</dbReference>
<feature type="binding site" evidence="6">
    <location>
        <begin position="159"/>
        <end position="161"/>
    </location>
    <ligand>
        <name>ATP</name>
        <dbReference type="ChEBI" id="CHEBI:30616"/>
    </ligand>
</feature>
<evidence type="ECO:0000256" key="3">
    <source>
        <dbReference type="ARBA" id="ARBA00022840"/>
    </source>
</evidence>
<gene>
    <name evidence="6" type="primary">mreB</name>
    <name evidence="7" type="ORF">NZD86_13125</name>
</gene>
<keyword evidence="3 6" id="KW-0067">ATP-binding</keyword>
<comment type="function">
    <text evidence="6">Forms membrane-associated dynamic filaments that are essential for cell shape determination. Acts by regulating cell wall synthesis and cell elongation, and thus cell shape. A feedback loop between cell geometry and MreB localization may maintain elongated cell shape by targeting cell wall growth to regions of negative cell wall curvature.</text>
</comment>
<dbReference type="Pfam" id="PF06723">
    <property type="entry name" value="MreB_Mbl"/>
    <property type="match status" value="1"/>
</dbReference>
<evidence type="ECO:0000256" key="2">
    <source>
        <dbReference type="ARBA" id="ARBA00022741"/>
    </source>
</evidence>
<feature type="binding site" evidence="6">
    <location>
        <begin position="207"/>
        <end position="210"/>
    </location>
    <ligand>
        <name>ATP</name>
        <dbReference type="ChEBI" id="CHEBI:30616"/>
    </ligand>
</feature>
<dbReference type="EMBL" id="CP104064">
    <property type="protein sequence ID" value="WAH35252.1"/>
    <property type="molecule type" value="Genomic_DNA"/>
</dbReference>
<dbReference type="RefSeq" id="WP_268042308.1">
    <property type="nucleotide sequence ID" value="NZ_CP104064.1"/>
</dbReference>
<sequence length="345" mass="36237">MLAQKTIGIDLGTTNTVIYIEGKGVLLREQSVVAFNSLTETIEAVGDSAKEMIGRAPQDIKVIRPLERGVVTDFHAAAIMIRQFLKQVIHSKSPFITKPQVTLAVPTGATAVEKQAAHDVAIEAGAKQVHTIEKSLAAAIGAGLSVSEPKGNMVVHIGAGTTEAATISLGGIVTSTSVRVGGDDMDRAITQFVADAYNLLIGDRTAEAIKMAIATCQTANESETIQIRGRDVVDGLPKSISVKKDEMIAPLSKVVESIAACVVQTLEKTPPELAADIFSKGIVLTGGGSLLLQVKDAISAVTGLAITRTDDPFDCVAIGTGRYMARSSQVSHDSKLNWRLLGARA</sequence>
<dbReference type="NCBIfam" id="TIGR00904">
    <property type="entry name" value="mreB"/>
    <property type="match status" value="1"/>
</dbReference>
<comment type="subunit">
    <text evidence="6">Forms polymers.</text>
</comment>
<keyword evidence="2 6" id="KW-0547">Nucleotide-binding</keyword>